<sequence length="169" mass="17225">MSNREILSKLRGLVRRVAIKNIRDDGETQTASIEVADGIWRDNVEVAQQYGITSSAPEDGGLAIAIAVGGDEGDMIILPIGNPSSRLSGLEAGDAALYNKFGDRVVVRVGGGIEVTAAASITLKVGGVSLTISDGGVAIEGGTFTHDGKNIGKDHGHISAPPGVSGPPV</sequence>
<feature type="compositionally biased region" description="Basic and acidic residues" evidence="1">
    <location>
        <begin position="148"/>
        <end position="157"/>
    </location>
</feature>
<gene>
    <name evidence="3" type="ORF">QE369_002998</name>
</gene>
<evidence type="ECO:0000256" key="1">
    <source>
        <dbReference type="SAM" id="MobiDB-lite"/>
    </source>
</evidence>
<organism evidence="3 4">
    <name type="scientific">Agrobacterium larrymoorei</name>
    <dbReference type="NCBI Taxonomy" id="160699"/>
    <lineage>
        <taxon>Bacteria</taxon>
        <taxon>Pseudomonadati</taxon>
        <taxon>Pseudomonadota</taxon>
        <taxon>Alphaproteobacteria</taxon>
        <taxon>Hyphomicrobiales</taxon>
        <taxon>Rhizobiaceae</taxon>
        <taxon>Rhizobium/Agrobacterium group</taxon>
        <taxon>Agrobacterium</taxon>
    </lineage>
</organism>
<dbReference type="EMBL" id="JAVIZC010000003">
    <property type="protein sequence ID" value="MDR6102801.1"/>
    <property type="molecule type" value="Genomic_DNA"/>
</dbReference>
<dbReference type="Pfam" id="PF06890">
    <property type="entry name" value="Phage_Mu_Gp45"/>
    <property type="match status" value="1"/>
</dbReference>
<name>A0AAJ2BH28_9HYPH</name>
<accession>A0AAJ2BH28</accession>
<reference evidence="3" key="1">
    <citation type="submission" date="2023-08" db="EMBL/GenBank/DDBJ databases">
        <title>Functional and genomic diversity of the sorghum phyllosphere microbiome.</title>
        <authorList>
            <person name="Shade A."/>
        </authorList>
    </citation>
    <scope>NUCLEOTIDE SEQUENCE</scope>
    <source>
        <strain evidence="3">SORGH_AS_0974</strain>
    </source>
</reference>
<protein>
    <submittedName>
        <fullName evidence="3">Phage baseplate assembly protein V</fullName>
    </submittedName>
</protein>
<dbReference type="AlphaFoldDB" id="A0AAJ2BH28"/>
<proteinExistence type="predicted"/>
<evidence type="ECO:0000313" key="3">
    <source>
        <dbReference type="EMBL" id="MDR6102801.1"/>
    </source>
</evidence>
<feature type="region of interest" description="Disordered" evidence="1">
    <location>
        <begin position="148"/>
        <end position="169"/>
    </location>
</feature>
<comment type="caution">
    <text evidence="3">The sequence shown here is derived from an EMBL/GenBank/DDBJ whole genome shotgun (WGS) entry which is preliminary data.</text>
</comment>
<dbReference type="InterPro" id="IPR053861">
    <property type="entry name" value="Phage_Mu_Gp45_N"/>
</dbReference>
<dbReference type="Proteomes" id="UP001255601">
    <property type="component" value="Unassembled WGS sequence"/>
</dbReference>
<evidence type="ECO:0000259" key="2">
    <source>
        <dbReference type="Pfam" id="PF06890"/>
    </source>
</evidence>
<evidence type="ECO:0000313" key="4">
    <source>
        <dbReference type="Proteomes" id="UP001255601"/>
    </source>
</evidence>
<feature type="domain" description="Bacteriophage Mu Gp45 N-terminal" evidence="2">
    <location>
        <begin position="16"/>
        <end position="83"/>
    </location>
</feature>